<reference evidence="7" key="1">
    <citation type="submission" date="2016-11" db="UniProtKB">
        <authorList>
            <consortium name="WormBaseParasite"/>
        </authorList>
    </citation>
    <scope>IDENTIFICATION</scope>
</reference>
<sequence length="223" mass="24932">MITGRPMFPGSTVEEQLQLIFRTLGSPTEESWPGSESNQQLQAYNFPHWLGMDLKSVAPRLSPTGQDLMRQLLQYQANRRISAEKAKLHLYFMQFMPAILNDLPDTSSIFEIPGVCLYTNPVPHCRAPAGCSGAVLPVFGVCRLHHLRAGHAAGGPARTILRAPKLLFPQSPHWLIYNNCLSFLLCCLLKPRQAPPVHAVLMRPGGWISDFPRFTFGNLIARF</sequence>
<keyword evidence="5" id="KW-0067">ATP-binding</keyword>
<dbReference type="Gene3D" id="1.10.510.10">
    <property type="entry name" value="Transferase(Phosphotransferase) domain 1"/>
    <property type="match status" value="1"/>
</dbReference>
<dbReference type="AlphaFoldDB" id="A0A1I8GDL3"/>
<proteinExistence type="predicted"/>
<dbReference type="SUPFAM" id="SSF56112">
    <property type="entry name" value="Protein kinase-like (PK-like)"/>
    <property type="match status" value="1"/>
</dbReference>
<evidence type="ECO:0000313" key="6">
    <source>
        <dbReference type="Proteomes" id="UP000095280"/>
    </source>
</evidence>
<evidence type="ECO:0000256" key="5">
    <source>
        <dbReference type="ARBA" id="ARBA00022840"/>
    </source>
</evidence>
<dbReference type="InterPro" id="IPR011009">
    <property type="entry name" value="Kinase-like_dom_sf"/>
</dbReference>
<dbReference type="PANTHER" id="PTHR24056:SF246">
    <property type="entry name" value="ECDYSONE-INDUCED PROTEIN 63E, ISOFORM N"/>
    <property type="match status" value="1"/>
</dbReference>
<dbReference type="GO" id="GO:0005524">
    <property type="term" value="F:ATP binding"/>
    <property type="evidence" value="ECO:0007669"/>
    <property type="project" value="UniProtKB-KW"/>
</dbReference>
<keyword evidence="2" id="KW-0808">Transferase</keyword>
<name>A0A1I8GDL3_9PLAT</name>
<dbReference type="PANTHER" id="PTHR24056">
    <property type="entry name" value="CELL DIVISION PROTEIN KINASE"/>
    <property type="match status" value="1"/>
</dbReference>
<dbReference type="GO" id="GO:0004693">
    <property type="term" value="F:cyclin-dependent protein serine/threonine kinase activity"/>
    <property type="evidence" value="ECO:0007669"/>
    <property type="project" value="TreeGrafter"/>
</dbReference>
<dbReference type="GO" id="GO:0005737">
    <property type="term" value="C:cytoplasm"/>
    <property type="evidence" value="ECO:0007669"/>
    <property type="project" value="TreeGrafter"/>
</dbReference>
<dbReference type="InterPro" id="IPR050108">
    <property type="entry name" value="CDK"/>
</dbReference>
<evidence type="ECO:0000313" key="7">
    <source>
        <dbReference type="WBParaSite" id="maker-uti_cns_0001519-snap-gene-1.10-mRNA-1"/>
    </source>
</evidence>
<accession>A0A1I8GDL3</accession>
<evidence type="ECO:0000256" key="2">
    <source>
        <dbReference type="ARBA" id="ARBA00022679"/>
    </source>
</evidence>
<keyword evidence="3" id="KW-0547">Nucleotide-binding</keyword>
<dbReference type="Proteomes" id="UP000095280">
    <property type="component" value="Unplaced"/>
</dbReference>
<evidence type="ECO:0000256" key="3">
    <source>
        <dbReference type="ARBA" id="ARBA00022741"/>
    </source>
</evidence>
<dbReference type="GO" id="GO:0005634">
    <property type="term" value="C:nucleus"/>
    <property type="evidence" value="ECO:0007669"/>
    <property type="project" value="TreeGrafter"/>
</dbReference>
<keyword evidence="6" id="KW-1185">Reference proteome</keyword>
<protein>
    <submittedName>
        <fullName evidence="7">Protein kinase domain-containing protein</fullName>
    </submittedName>
</protein>
<keyword evidence="1" id="KW-0723">Serine/threonine-protein kinase</keyword>
<evidence type="ECO:0000256" key="4">
    <source>
        <dbReference type="ARBA" id="ARBA00022777"/>
    </source>
</evidence>
<dbReference type="WBParaSite" id="maker-uti_cns_0001519-snap-gene-1.10-mRNA-1">
    <property type="protein sequence ID" value="maker-uti_cns_0001519-snap-gene-1.10-mRNA-1"/>
    <property type="gene ID" value="maker-uti_cns_0001519-snap-gene-1.10"/>
</dbReference>
<evidence type="ECO:0000256" key="1">
    <source>
        <dbReference type="ARBA" id="ARBA00022527"/>
    </source>
</evidence>
<organism evidence="6 7">
    <name type="scientific">Macrostomum lignano</name>
    <dbReference type="NCBI Taxonomy" id="282301"/>
    <lineage>
        <taxon>Eukaryota</taxon>
        <taxon>Metazoa</taxon>
        <taxon>Spiralia</taxon>
        <taxon>Lophotrochozoa</taxon>
        <taxon>Platyhelminthes</taxon>
        <taxon>Rhabditophora</taxon>
        <taxon>Macrostomorpha</taxon>
        <taxon>Macrostomida</taxon>
        <taxon>Macrostomidae</taxon>
        <taxon>Macrostomum</taxon>
    </lineage>
</organism>
<keyword evidence="4" id="KW-0418">Kinase</keyword>